<sequence length="165" mass="17943">MLEQEKKSTYDLLLAQLAGLLDGERNALANLSNSAALLNQTLPNSVFTGYYLFDGTELILGPFQGGVSCVHIALGKGVCGQSAQESRTIIVDDVRTHANYISCDAAALSEIVVPMIKEGQLLGVLDLDSHLVADYDAIDKEYLERFVALLVEGTDWNFAMFGERN</sequence>
<proteinExistence type="inferred from homology"/>
<protein>
    <submittedName>
        <fullName evidence="3">GAF domain-containing protein</fullName>
    </submittedName>
</protein>
<dbReference type="Gene3D" id="3.30.450.40">
    <property type="match status" value="1"/>
</dbReference>
<feature type="domain" description="GAF" evidence="2">
    <location>
        <begin position="48"/>
        <end position="149"/>
    </location>
</feature>
<dbReference type="AlphaFoldDB" id="A0A1Q8E8M3"/>
<evidence type="ECO:0000259" key="2">
    <source>
        <dbReference type="Pfam" id="PF13185"/>
    </source>
</evidence>
<keyword evidence="4" id="KW-1185">Reference proteome</keyword>
<accession>A0A1Q8E8M3</accession>
<dbReference type="OrthoDB" id="9796252at2"/>
<dbReference type="RefSeq" id="WP_075104492.1">
    <property type="nucleotide sequence ID" value="NZ_MSJM01000003.1"/>
</dbReference>
<evidence type="ECO:0000313" key="4">
    <source>
        <dbReference type="Proteomes" id="UP000186890"/>
    </source>
</evidence>
<organism evidence="3 4">
    <name type="scientific">Streptococcus cuniculi</name>
    <dbReference type="NCBI Taxonomy" id="1432788"/>
    <lineage>
        <taxon>Bacteria</taxon>
        <taxon>Bacillati</taxon>
        <taxon>Bacillota</taxon>
        <taxon>Bacilli</taxon>
        <taxon>Lactobacillales</taxon>
        <taxon>Streptococcaceae</taxon>
        <taxon>Streptococcus</taxon>
    </lineage>
</organism>
<gene>
    <name evidence="3" type="ORF">BU202_03875</name>
</gene>
<dbReference type="Proteomes" id="UP000186890">
    <property type="component" value="Unassembled WGS sequence"/>
</dbReference>
<dbReference type="InterPro" id="IPR003018">
    <property type="entry name" value="GAF"/>
</dbReference>
<evidence type="ECO:0000256" key="1">
    <source>
        <dbReference type="ARBA" id="ARBA00038454"/>
    </source>
</evidence>
<dbReference type="SUPFAM" id="SSF55781">
    <property type="entry name" value="GAF domain-like"/>
    <property type="match status" value="1"/>
</dbReference>
<reference evidence="4" key="1">
    <citation type="submission" date="2016-12" db="EMBL/GenBank/DDBJ databases">
        <authorList>
            <person name="Gulvik C.A."/>
        </authorList>
    </citation>
    <scope>NUCLEOTIDE SEQUENCE [LARGE SCALE GENOMIC DNA]</scope>
    <source>
        <strain evidence="4">NED12-00049-6B</strain>
    </source>
</reference>
<evidence type="ECO:0000313" key="3">
    <source>
        <dbReference type="EMBL" id="OLF48139.1"/>
    </source>
</evidence>
<comment type="similarity">
    <text evidence="1">Belongs to the free Met sulfoxide reductase family.</text>
</comment>
<name>A0A1Q8E8M3_9STRE</name>
<dbReference type="Pfam" id="PF13185">
    <property type="entry name" value="GAF_2"/>
    <property type="match status" value="1"/>
</dbReference>
<dbReference type="EMBL" id="MSJM01000003">
    <property type="protein sequence ID" value="OLF48139.1"/>
    <property type="molecule type" value="Genomic_DNA"/>
</dbReference>
<dbReference type="InterPro" id="IPR029016">
    <property type="entry name" value="GAF-like_dom_sf"/>
</dbReference>
<dbReference type="FunFam" id="3.30.450.40:FF:000008">
    <property type="entry name" value="GAF domain-containing proteins"/>
    <property type="match status" value="1"/>
</dbReference>
<comment type="caution">
    <text evidence="3">The sequence shown here is derived from an EMBL/GenBank/DDBJ whole genome shotgun (WGS) entry which is preliminary data.</text>
</comment>